<dbReference type="AlphaFoldDB" id="A0A9X2NCH8"/>
<feature type="transmembrane region" description="Helical" evidence="1">
    <location>
        <begin position="335"/>
        <end position="354"/>
    </location>
</feature>
<feature type="transmembrane region" description="Helical" evidence="1">
    <location>
        <begin position="25"/>
        <end position="44"/>
    </location>
</feature>
<feature type="transmembrane region" description="Helical" evidence="1">
    <location>
        <begin position="440"/>
        <end position="458"/>
    </location>
</feature>
<accession>A0A9X2NCH8</accession>
<feature type="transmembrane region" description="Helical" evidence="1">
    <location>
        <begin position="405"/>
        <end position="428"/>
    </location>
</feature>
<reference evidence="2" key="1">
    <citation type="submission" date="2022-06" db="EMBL/GenBank/DDBJ databases">
        <title>Amycolatopsis iheyaensis sp. nov., a new species of the genus Amycolatopsis isolated from soil in Iheya island, Japan.</title>
        <authorList>
            <person name="Ngamcharungchit C."/>
            <person name="Kanto H."/>
            <person name="Take A."/>
            <person name="Intra B."/>
            <person name="Matsumoto A."/>
            <person name="Panbangred W."/>
            <person name="Inahashi Y."/>
        </authorList>
    </citation>
    <scope>NUCLEOTIDE SEQUENCE</scope>
    <source>
        <strain evidence="2">OK19-0408</strain>
    </source>
</reference>
<feature type="transmembrane region" description="Helical" evidence="1">
    <location>
        <begin position="201"/>
        <end position="218"/>
    </location>
</feature>
<dbReference type="Proteomes" id="UP001144096">
    <property type="component" value="Unassembled WGS sequence"/>
</dbReference>
<dbReference type="EMBL" id="JAMXQV010000014">
    <property type="protein sequence ID" value="MCR6486271.1"/>
    <property type="molecule type" value="Genomic_DNA"/>
</dbReference>
<feature type="transmembrane region" description="Helical" evidence="1">
    <location>
        <begin position="250"/>
        <end position="272"/>
    </location>
</feature>
<feature type="transmembrane region" description="Helical" evidence="1">
    <location>
        <begin position="114"/>
        <end position="136"/>
    </location>
</feature>
<organism evidence="2 3">
    <name type="scientific">Amycolatopsis iheyensis</name>
    <dbReference type="NCBI Taxonomy" id="2945988"/>
    <lineage>
        <taxon>Bacteria</taxon>
        <taxon>Bacillati</taxon>
        <taxon>Actinomycetota</taxon>
        <taxon>Actinomycetes</taxon>
        <taxon>Pseudonocardiales</taxon>
        <taxon>Pseudonocardiaceae</taxon>
        <taxon>Amycolatopsis</taxon>
    </lineage>
</organism>
<gene>
    <name evidence="2" type="ORF">M8542_25925</name>
</gene>
<proteinExistence type="predicted"/>
<sequence>MTTEAPPRPPRALGRLRPTSRAREGLFSLIVGGVLAALFNYPVLLHPKSAVTADLGDPLLQAWQLAWQHNFATDGGPLWTGNTLFPAIDSFAFSDSLLGYLPLTLFGNGQYAAIFRYNIVFLIAFAMAYAGAYLLVRQLGGNWQAAALAGVAFAWAPWRLTHISHLNILSSGGIALALFALARGHGYSLRHGRRPELARPWWAFVGWVVAAWQVTLGFAVGLPFVYLLGVVGLVILVVALRNWRTFGTRLAVLNGAGVVVFLVVTYLMTIPFRQVVADYGFNRPWEEVKVFSPPADGLFTTLSSTWLWQGTPLDPNTGILVDSNWLMQPGASEKVLFPGLALLVVALVGLFYSAWSVRVRVSFGVASVVVFVFAMGSQFFGGDYTYYILWKYLPGWDALRTPGRLMLWVILLLILLAAGALTRAGEWLRDRDTTYDRGRFLQLLLVVPALFALVEGIPDVPHPSPPGIPPDLAATFRDDPRPAAILPMVQEPDRPFSEFVYQFWSVEGFPKLANGHNGLLPPEYLEINAAFKTFPDVHSVDVMRKYGIPRVLVLKVGAAGTPYEQALTKPLDGLPLTRTESTDLVTFTLR</sequence>
<keyword evidence="1" id="KW-1133">Transmembrane helix</keyword>
<keyword evidence="1" id="KW-0472">Membrane</keyword>
<protein>
    <submittedName>
        <fullName evidence="2">Uncharacterized protein</fullName>
    </submittedName>
</protein>
<evidence type="ECO:0000313" key="3">
    <source>
        <dbReference type="Proteomes" id="UP001144096"/>
    </source>
</evidence>
<name>A0A9X2NCH8_9PSEU</name>
<comment type="caution">
    <text evidence="2">The sequence shown here is derived from an EMBL/GenBank/DDBJ whole genome shotgun (WGS) entry which is preliminary data.</text>
</comment>
<dbReference type="RefSeq" id="WP_257922847.1">
    <property type="nucleotide sequence ID" value="NZ_JAMXQV010000014.1"/>
</dbReference>
<feature type="transmembrane region" description="Helical" evidence="1">
    <location>
        <begin position="166"/>
        <end position="189"/>
    </location>
</feature>
<keyword evidence="3" id="KW-1185">Reference proteome</keyword>
<feature type="transmembrane region" description="Helical" evidence="1">
    <location>
        <begin position="361"/>
        <end position="380"/>
    </location>
</feature>
<evidence type="ECO:0000313" key="2">
    <source>
        <dbReference type="EMBL" id="MCR6486271.1"/>
    </source>
</evidence>
<keyword evidence="1" id="KW-0812">Transmembrane</keyword>
<feature type="transmembrane region" description="Helical" evidence="1">
    <location>
        <begin position="224"/>
        <end position="243"/>
    </location>
</feature>
<evidence type="ECO:0000256" key="1">
    <source>
        <dbReference type="SAM" id="Phobius"/>
    </source>
</evidence>